<accession>A0A4Q2U939</accession>
<evidence type="ECO:0000313" key="4">
    <source>
        <dbReference type="Proteomes" id="UP000290759"/>
    </source>
</evidence>
<sequence length="590" mass="59992">MSRLVKLMAVALVVGGFAAAAAPWRIARATVSGAFSGGLASDAGAKAVVAGPVTFKLLPRPRLQAAQVSVSAEDGAVLLDAPLLKADLDIPALLRGAWRISAATLVEPTLTVDLDRLAARAPGGPAAGRGAPVMLRLRSGLLRTRSATGFADLVATGIDASATWSGDGGNLVLSGTATLRGTTAHFAGALQSPAQSLTPAGSSASLQVASPLFEFSADGVLSGGTQEQFTGRASLATASLPKLMRTLDGFPVSLASKRAQISGDLVAKPHDLSLSNAQLRLDRARFEGTLAWRRDAGRGLVAGTLATDLLDLDALAGDSLDAPKVGDLYGAPLTASPFGTDLDMRVSATVARFGRVTLEDAALAALVRGNRLELTLDEAAAYGGTVKARAVATLGADGIDAHADLSSKHLDLGLLSEGLSGHERVGGAMTAHAALDGRGDSLRDVVADLKGDGQIGVEGGRLAGLALAQALRRLGRRVPLDADRRGTPTTFDRAHWDVSIRDGVVRIPDGKLTAPGVSLSFGAETGLPDGRVDVHAVAAQTDASGAPLRDGQTMPFDMRGFWAGPLTLVGRGAGGPAVALPLVDGLAAGR</sequence>
<name>A0A4Q2U939_9HYPH</name>
<keyword evidence="4" id="KW-1185">Reference proteome</keyword>
<dbReference type="RefSeq" id="WP_129224539.1">
    <property type="nucleotide sequence ID" value="NZ_QYBB01000004.1"/>
</dbReference>
<dbReference type="InterPro" id="IPR007844">
    <property type="entry name" value="AsmA"/>
</dbReference>
<dbReference type="EMBL" id="QYBB01000004">
    <property type="protein sequence ID" value="RYC33020.1"/>
    <property type="molecule type" value="Genomic_DNA"/>
</dbReference>
<comment type="caution">
    <text evidence="3">The sequence shown here is derived from an EMBL/GenBank/DDBJ whole genome shotgun (WGS) entry which is preliminary data.</text>
</comment>
<dbReference type="PANTHER" id="PTHR30441:SF4">
    <property type="entry name" value="PROTEIN ASMA"/>
    <property type="match status" value="1"/>
</dbReference>
<keyword evidence="1" id="KW-0732">Signal</keyword>
<dbReference type="Pfam" id="PF05170">
    <property type="entry name" value="AsmA"/>
    <property type="match status" value="1"/>
</dbReference>
<protein>
    <submittedName>
        <fullName evidence="3">AsmA family protein</fullName>
    </submittedName>
</protein>
<gene>
    <name evidence="3" type="ORF">D3273_06100</name>
</gene>
<reference evidence="3 4" key="2">
    <citation type="submission" date="2019-02" db="EMBL/GenBank/DDBJ databases">
        <title>'Lichenibacterium ramalinii' gen. nov. sp. nov., 'Lichenibacterium minor' gen. nov. sp. nov.</title>
        <authorList>
            <person name="Pankratov T."/>
        </authorList>
    </citation>
    <scope>NUCLEOTIDE SEQUENCE [LARGE SCALE GENOMIC DNA]</scope>
    <source>
        <strain evidence="3 4">RmlP026</strain>
    </source>
</reference>
<reference evidence="3 4" key="1">
    <citation type="submission" date="2018-12" db="EMBL/GenBank/DDBJ databases">
        <authorList>
            <person name="Grouzdev D.S."/>
            <person name="Krutkina M.S."/>
        </authorList>
    </citation>
    <scope>NUCLEOTIDE SEQUENCE [LARGE SCALE GENOMIC DNA]</scope>
    <source>
        <strain evidence="3 4">RmlP026</strain>
    </source>
</reference>
<dbReference type="PANTHER" id="PTHR30441">
    <property type="entry name" value="DUF748 DOMAIN-CONTAINING PROTEIN"/>
    <property type="match status" value="1"/>
</dbReference>
<feature type="signal peptide" evidence="1">
    <location>
        <begin position="1"/>
        <end position="21"/>
    </location>
</feature>
<dbReference type="InterPro" id="IPR052894">
    <property type="entry name" value="AsmA-related"/>
</dbReference>
<dbReference type="GO" id="GO:0005886">
    <property type="term" value="C:plasma membrane"/>
    <property type="evidence" value="ECO:0007669"/>
    <property type="project" value="TreeGrafter"/>
</dbReference>
<dbReference type="OrthoDB" id="8003028at2"/>
<evidence type="ECO:0000256" key="1">
    <source>
        <dbReference type="SAM" id="SignalP"/>
    </source>
</evidence>
<dbReference type="GO" id="GO:0090313">
    <property type="term" value="P:regulation of protein targeting to membrane"/>
    <property type="evidence" value="ECO:0007669"/>
    <property type="project" value="TreeGrafter"/>
</dbReference>
<feature type="domain" description="AsmA" evidence="2">
    <location>
        <begin position="341"/>
        <end position="509"/>
    </location>
</feature>
<feature type="chain" id="PRO_5020240135" evidence="1">
    <location>
        <begin position="22"/>
        <end position="590"/>
    </location>
</feature>
<organism evidence="3 4">
    <name type="scientific">Lichenibacterium minor</name>
    <dbReference type="NCBI Taxonomy" id="2316528"/>
    <lineage>
        <taxon>Bacteria</taxon>
        <taxon>Pseudomonadati</taxon>
        <taxon>Pseudomonadota</taxon>
        <taxon>Alphaproteobacteria</taxon>
        <taxon>Hyphomicrobiales</taxon>
        <taxon>Lichenihabitantaceae</taxon>
        <taxon>Lichenibacterium</taxon>
    </lineage>
</organism>
<dbReference type="Proteomes" id="UP000290759">
    <property type="component" value="Unassembled WGS sequence"/>
</dbReference>
<evidence type="ECO:0000313" key="3">
    <source>
        <dbReference type="EMBL" id="RYC33020.1"/>
    </source>
</evidence>
<evidence type="ECO:0000259" key="2">
    <source>
        <dbReference type="Pfam" id="PF05170"/>
    </source>
</evidence>
<dbReference type="AlphaFoldDB" id="A0A4Q2U939"/>
<proteinExistence type="predicted"/>